<dbReference type="SMART" id="SM00220">
    <property type="entry name" value="S_TKc"/>
    <property type="match status" value="1"/>
</dbReference>
<reference evidence="13" key="2">
    <citation type="submission" date="2021-02" db="UniProtKB">
        <authorList>
            <consortium name="EnsemblMetazoa"/>
        </authorList>
    </citation>
    <scope>IDENTIFICATION</scope>
    <source>
        <strain evidence="13">JHB</strain>
    </source>
</reference>
<evidence type="ECO:0000313" key="13">
    <source>
        <dbReference type="EnsemblMetazoa" id="CPIJ006042-PA"/>
    </source>
</evidence>
<dbReference type="GO" id="GO:0005737">
    <property type="term" value="C:cytoplasm"/>
    <property type="evidence" value="ECO:0007669"/>
    <property type="project" value="UniProtKB-SubCell"/>
</dbReference>
<feature type="domain" description="CRIB" evidence="11">
    <location>
        <begin position="22"/>
        <end position="35"/>
    </location>
</feature>
<evidence type="ECO:0000256" key="3">
    <source>
        <dbReference type="ARBA" id="ARBA00022490"/>
    </source>
</evidence>
<organism>
    <name type="scientific">Culex quinquefasciatus</name>
    <name type="common">Southern house mosquito</name>
    <name type="synonym">Culex pungens</name>
    <dbReference type="NCBI Taxonomy" id="7176"/>
    <lineage>
        <taxon>Eukaryota</taxon>
        <taxon>Metazoa</taxon>
        <taxon>Ecdysozoa</taxon>
        <taxon>Arthropoda</taxon>
        <taxon>Hexapoda</taxon>
        <taxon>Insecta</taxon>
        <taxon>Pterygota</taxon>
        <taxon>Neoptera</taxon>
        <taxon>Endopterygota</taxon>
        <taxon>Diptera</taxon>
        <taxon>Nematocera</taxon>
        <taxon>Culicoidea</taxon>
        <taxon>Culicidae</taxon>
        <taxon>Culicinae</taxon>
        <taxon>Culicini</taxon>
        <taxon>Culex</taxon>
        <taxon>Culex</taxon>
    </lineage>
</organism>
<dbReference type="InterPro" id="IPR000095">
    <property type="entry name" value="CRIB_dom"/>
</dbReference>
<dbReference type="VEuPathDB" id="VectorBase:CPIJ006042"/>
<dbReference type="PROSITE" id="PS00108">
    <property type="entry name" value="PROTEIN_KINASE_ST"/>
    <property type="match status" value="1"/>
</dbReference>
<dbReference type="AlphaFoldDB" id="B0WFH2"/>
<keyword evidence="7 12" id="KW-0418">Kinase</keyword>
<feature type="binding site" evidence="9">
    <location>
        <position position="394"/>
    </location>
    <ligand>
        <name>ATP</name>
        <dbReference type="ChEBI" id="CHEBI:30616"/>
    </ligand>
</feature>
<dbReference type="PANTHER" id="PTHR45832:SF21">
    <property type="entry name" value="NON-SPECIFIC SERINE_THREONINE PROTEIN KINASE"/>
    <property type="match status" value="1"/>
</dbReference>
<evidence type="ECO:0000259" key="10">
    <source>
        <dbReference type="PROSITE" id="PS50011"/>
    </source>
</evidence>
<dbReference type="EC" id="2.7.11.1" evidence="2"/>
<dbReference type="FunFam" id="1.10.510.10:FF:000011">
    <property type="entry name" value="Non-specific serine/threonine protein kinase"/>
    <property type="match status" value="1"/>
</dbReference>
<name>B0WFH2_CULQU</name>
<dbReference type="InParanoid" id="B0WFH2"/>
<feature type="domain" description="Protein kinase" evidence="10">
    <location>
        <begin position="365"/>
        <end position="617"/>
    </location>
</feature>
<reference evidence="12" key="1">
    <citation type="submission" date="2007-03" db="EMBL/GenBank/DDBJ databases">
        <title>Annotation of Culex pipiens quinquefasciatus.</title>
        <authorList>
            <consortium name="The Broad Institute Genome Sequencing Platform"/>
            <person name="Atkinson P.W."/>
            <person name="Hemingway J."/>
            <person name="Christensen B.M."/>
            <person name="Higgs S."/>
            <person name="Kodira C."/>
            <person name="Hannick L."/>
            <person name="Megy K."/>
            <person name="O'Leary S."/>
            <person name="Pearson M."/>
            <person name="Haas B.J."/>
            <person name="Mauceli E."/>
            <person name="Wortman J.R."/>
            <person name="Lee N.H."/>
            <person name="Guigo R."/>
            <person name="Stanke M."/>
            <person name="Alvarado L."/>
            <person name="Amedeo P."/>
            <person name="Antoine C.H."/>
            <person name="Arensburger P."/>
            <person name="Bidwell S.L."/>
            <person name="Crawford M."/>
            <person name="Camaro F."/>
            <person name="Devon K."/>
            <person name="Engels R."/>
            <person name="Hammond M."/>
            <person name="Howarth C."/>
            <person name="Koehrsen M."/>
            <person name="Lawson D."/>
            <person name="Montgomery P."/>
            <person name="Nene V."/>
            <person name="Nusbaum C."/>
            <person name="Puiu D."/>
            <person name="Romero-Severson J."/>
            <person name="Severson D.W."/>
            <person name="Shumway M."/>
            <person name="Sisk P."/>
            <person name="Stolte C."/>
            <person name="Zeng Q."/>
            <person name="Eisenstadt E."/>
            <person name="Fraser-Liggett C."/>
            <person name="Strausberg R."/>
            <person name="Galagan J."/>
            <person name="Birren B."/>
            <person name="Collins F.H."/>
        </authorList>
    </citation>
    <scope>NUCLEOTIDE SEQUENCE [LARGE SCALE GENOMIC DNA]</scope>
    <source>
        <strain evidence="12">JHB</strain>
    </source>
</reference>
<dbReference type="PROSITE" id="PS00107">
    <property type="entry name" value="PROTEIN_KINASE_ATP"/>
    <property type="match status" value="1"/>
</dbReference>
<evidence type="ECO:0000256" key="4">
    <source>
        <dbReference type="ARBA" id="ARBA00022527"/>
    </source>
</evidence>
<comment type="subcellular location">
    <subcellularLocation>
        <location evidence="1">Cytoplasm</location>
    </subcellularLocation>
</comment>
<dbReference type="GO" id="GO:0004674">
    <property type="term" value="F:protein serine/threonine kinase activity"/>
    <property type="evidence" value="ECO:0007669"/>
    <property type="project" value="UniProtKB-KW"/>
</dbReference>
<dbReference type="Gene3D" id="3.30.200.20">
    <property type="entry name" value="Phosphorylase Kinase, domain 1"/>
    <property type="match status" value="1"/>
</dbReference>
<keyword evidence="4" id="KW-0723">Serine/threonine-protein kinase</keyword>
<dbReference type="KEGG" id="cqu:CpipJ_CPIJ006042"/>
<dbReference type="SUPFAM" id="SSF56112">
    <property type="entry name" value="Protein kinase-like (PK-like)"/>
    <property type="match status" value="1"/>
</dbReference>
<evidence type="ECO:0000313" key="12">
    <source>
        <dbReference type="EMBL" id="EDS26240.1"/>
    </source>
</evidence>
<dbReference type="GO" id="GO:0005524">
    <property type="term" value="F:ATP binding"/>
    <property type="evidence" value="ECO:0007669"/>
    <property type="project" value="UniProtKB-UniRule"/>
</dbReference>
<dbReference type="VEuPathDB" id="VectorBase:CQUJHB018237"/>
<dbReference type="InterPro" id="IPR017441">
    <property type="entry name" value="Protein_kinase_ATP_BS"/>
</dbReference>
<dbReference type="Pfam" id="PF00786">
    <property type="entry name" value="PBD"/>
    <property type="match status" value="1"/>
</dbReference>
<evidence type="ECO:0000256" key="6">
    <source>
        <dbReference type="ARBA" id="ARBA00022741"/>
    </source>
</evidence>
<keyword evidence="8 9" id="KW-0067">ATP-binding</keyword>
<dbReference type="Proteomes" id="UP000002320">
    <property type="component" value="Unassembled WGS sequence"/>
</dbReference>
<dbReference type="Pfam" id="PF00069">
    <property type="entry name" value="Pkinase"/>
    <property type="match status" value="1"/>
</dbReference>
<evidence type="ECO:0000256" key="8">
    <source>
        <dbReference type="ARBA" id="ARBA00022840"/>
    </source>
</evidence>
<dbReference type="HOGENOM" id="CLU_000288_26_6_1"/>
<evidence type="ECO:0000259" key="11">
    <source>
        <dbReference type="PROSITE" id="PS50108"/>
    </source>
</evidence>
<evidence type="ECO:0000313" key="14">
    <source>
        <dbReference type="Proteomes" id="UP000002320"/>
    </source>
</evidence>
<evidence type="ECO:0000256" key="7">
    <source>
        <dbReference type="ARBA" id="ARBA00022777"/>
    </source>
</evidence>
<dbReference type="FunCoup" id="B0WFH2">
    <property type="interactions" value="84"/>
</dbReference>
<dbReference type="Gene3D" id="1.10.510.10">
    <property type="entry name" value="Transferase(Phosphotransferase) domain 1"/>
    <property type="match status" value="1"/>
</dbReference>
<dbReference type="VEuPathDB" id="VectorBase:CQUJHB016281"/>
<keyword evidence="5" id="KW-0808">Transferase</keyword>
<dbReference type="OrthoDB" id="1022360at2759"/>
<evidence type="ECO:0000256" key="2">
    <source>
        <dbReference type="ARBA" id="ARBA00012513"/>
    </source>
</evidence>
<dbReference type="InterPro" id="IPR036936">
    <property type="entry name" value="CRIB_dom_sf"/>
</dbReference>
<dbReference type="PANTHER" id="PTHR45832">
    <property type="entry name" value="SERINE/THREONINE-PROTEIN KINASE SAMKA-RELATED-RELATED"/>
    <property type="match status" value="1"/>
</dbReference>
<dbReference type="PROSITE" id="PS50011">
    <property type="entry name" value="PROTEIN_KINASE_DOM"/>
    <property type="match status" value="1"/>
</dbReference>
<protein>
    <recommendedName>
        <fullName evidence="2">non-specific serine/threonine protein kinase</fullName>
        <ecNumber evidence="2">2.7.11.1</ecNumber>
    </recommendedName>
</protein>
<proteinExistence type="predicted"/>
<dbReference type="eggNOG" id="KOG0578">
    <property type="taxonomic scope" value="Eukaryota"/>
</dbReference>
<dbReference type="FunFam" id="3.30.200.20:FF:000759">
    <property type="entry name" value="Non-specific serine/threonine protein kinase"/>
    <property type="match status" value="1"/>
</dbReference>
<gene>
    <name evidence="13" type="primary">6037558</name>
    <name evidence="12" type="ORF">CpipJ_CPIJ006042</name>
</gene>
<keyword evidence="14" id="KW-1185">Reference proteome</keyword>
<dbReference type="InterPro" id="IPR000719">
    <property type="entry name" value="Prot_kinase_dom"/>
</dbReference>
<dbReference type="EnsemblMetazoa" id="CPIJ006042-RA">
    <property type="protein sequence ID" value="CPIJ006042-PA"/>
    <property type="gene ID" value="CPIJ006042"/>
</dbReference>
<dbReference type="InterPro" id="IPR011009">
    <property type="entry name" value="Kinase-like_dom_sf"/>
</dbReference>
<dbReference type="PROSITE" id="PS50108">
    <property type="entry name" value="CRIB"/>
    <property type="match status" value="1"/>
</dbReference>
<evidence type="ECO:0000256" key="1">
    <source>
        <dbReference type="ARBA" id="ARBA00004496"/>
    </source>
</evidence>
<dbReference type="STRING" id="7176.B0WFH2"/>
<keyword evidence="6 9" id="KW-0547">Nucleotide-binding</keyword>
<dbReference type="InterPro" id="IPR008271">
    <property type="entry name" value="Ser/Thr_kinase_AS"/>
</dbReference>
<evidence type="ECO:0000256" key="5">
    <source>
        <dbReference type="ARBA" id="ARBA00022679"/>
    </source>
</evidence>
<accession>B0WFH2</accession>
<evidence type="ECO:0000256" key="9">
    <source>
        <dbReference type="PROSITE-ProRule" id="PRU10141"/>
    </source>
</evidence>
<dbReference type="InterPro" id="IPR051931">
    <property type="entry name" value="PAK3-like"/>
</dbReference>
<dbReference type="Gene3D" id="3.90.810.10">
    <property type="entry name" value="CRIB domain"/>
    <property type="match status" value="1"/>
</dbReference>
<keyword evidence="3" id="KW-0963">Cytoplasm</keyword>
<sequence length="641" mass="72682">MMKSLFGRKSAKENDRNKISEIGLPTNVVHGIHVSKNHLTGDLEGLPKAWIRLMDASITHDEQSKNPEAAYQAVKFYNYSIKKKEQAEPFKPFITEDAIHEETESIDQFLDMKNAHKSEDSLEENFAEVSPPPPPLPKKSMTLPPKPQIMPKPKNYPSKLCKGVENLNLYQSGNKDTMIIHNNDAALDSHKTAYQAVKFYNYSIKKKEQAEPCKPFITEDAIHEETESIDQFLDMKNAHKSEDSLEENFAEVSPPPPPLPKKSMTLPPKPQIMPKPKNYPSKLCKGVENLNLYQSGNKDTMIIHNNDAALDSHKSAYDLVNKVDLDGEELILRPKEPNARVPKSDEQVYKELKRICNMSDPLERYEKTVEVGKGASGVVFIAVDRQTNQKVAIKTIDMKNQSSKESILNEINVLMDFNNKNLVNFLEAYYLEAEDHLWVILEYMDGGPLTDVVTETVMKDRQIAAVCREVLQAISFLHSKGIIHRDIKSDNVLLGMDGSVKVTDFGFCANIEGDEKRQTMVGTPYWMAPEVVTRKQYGKKVDIWSLGIMAIEMIEGQPPYLNQAPLRALYLIAANGRPDIKSWDKLSDNLKDFLDCCLQVEVDQRASADDLLNHPFLQDCMELRTLTPLIKAARRLLKRDN</sequence>
<dbReference type="EMBL" id="DS231918">
    <property type="protein sequence ID" value="EDS26240.1"/>
    <property type="molecule type" value="Genomic_DNA"/>
</dbReference>